<accession>A0ABS4CMM7</accession>
<reference evidence="1 2" key="1">
    <citation type="submission" date="2020-12" db="EMBL/GenBank/DDBJ databases">
        <title>Vagococcus allomyrinae sp. nov. and Enterococcus lavae sp. nov., isolated from the larvae of Allomyrina dichotoma.</title>
        <authorList>
            <person name="Lee S.D."/>
        </authorList>
    </citation>
    <scope>NUCLEOTIDE SEQUENCE [LARGE SCALE GENOMIC DNA]</scope>
    <source>
        <strain evidence="1 2">BWM-S5</strain>
    </source>
</reference>
<protein>
    <submittedName>
        <fullName evidence="1">Uncharacterized protein</fullName>
    </submittedName>
</protein>
<dbReference type="EMBL" id="JAEDXU010000008">
    <property type="protein sequence ID" value="MBP1047453.1"/>
    <property type="molecule type" value="Genomic_DNA"/>
</dbReference>
<organism evidence="1 2">
    <name type="scientific">Enterococcus larvae</name>
    <dbReference type="NCBI Taxonomy" id="2794352"/>
    <lineage>
        <taxon>Bacteria</taxon>
        <taxon>Bacillati</taxon>
        <taxon>Bacillota</taxon>
        <taxon>Bacilli</taxon>
        <taxon>Lactobacillales</taxon>
        <taxon>Enterococcaceae</taxon>
        <taxon>Enterococcus</taxon>
    </lineage>
</organism>
<dbReference type="RefSeq" id="WP_209558239.1">
    <property type="nucleotide sequence ID" value="NZ_JAEDXU010000008.1"/>
</dbReference>
<sequence length="54" mass="6159">MGYEEGNDEVKRGMVIEKWQKTAGGKIAEAMKEYTAVKESVLAEYDKENRECTN</sequence>
<keyword evidence="2" id="KW-1185">Reference proteome</keyword>
<comment type="caution">
    <text evidence="1">The sequence shown here is derived from an EMBL/GenBank/DDBJ whole genome shotgun (WGS) entry which is preliminary data.</text>
</comment>
<evidence type="ECO:0000313" key="2">
    <source>
        <dbReference type="Proteomes" id="UP000673375"/>
    </source>
</evidence>
<dbReference type="Proteomes" id="UP000673375">
    <property type="component" value="Unassembled WGS sequence"/>
</dbReference>
<evidence type="ECO:0000313" key="1">
    <source>
        <dbReference type="EMBL" id="MBP1047453.1"/>
    </source>
</evidence>
<gene>
    <name evidence="1" type="ORF">I6N96_14300</name>
</gene>
<proteinExistence type="predicted"/>
<name>A0ABS4CMM7_9ENTE</name>